<dbReference type="EMBL" id="JAHKSW010000004">
    <property type="protein sequence ID" value="KAG7333021.1"/>
    <property type="molecule type" value="Genomic_DNA"/>
</dbReference>
<sequence length="101" mass="11334">MALWIIQGSTGTKRQHLTFRHDFLLLLSAVTSTTPKLEPAVKGVRVMNDRKEENTNKKREQPEQVSEATLGPVSSRLISSRLVHIHSRPAARLYAPLHQVG</sequence>
<gene>
    <name evidence="2" type="ORF">KOW79_003156</name>
</gene>
<organism evidence="2 3">
    <name type="scientific">Hemibagrus wyckioides</name>
    <dbReference type="NCBI Taxonomy" id="337641"/>
    <lineage>
        <taxon>Eukaryota</taxon>
        <taxon>Metazoa</taxon>
        <taxon>Chordata</taxon>
        <taxon>Craniata</taxon>
        <taxon>Vertebrata</taxon>
        <taxon>Euteleostomi</taxon>
        <taxon>Actinopterygii</taxon>
        <taxon>Neopterygii</taxon>
        <taxon>Teleostei</taxon>
        <taxon>Ostariophysi</taxon>
        <taxon>Siluriformes</taxon>
        <taxon>Bagridae</taxon>
        <taxon>Hemibagrus</taxon>
    </lineage>
</organism>
<dbReference type="Proteomes" id="UP000824219">
    <property type="component" value="Linkage Group LG04"/>
</dbReference>
<protein>
    <submittedName>
        <fullName evidence="2">Uncharacterized protein</fullName>
    </submittedName>
</protein>
<name>A0A9D3SQ18_9TELE</name>
<comment type="caution">
    <text evidence="2">The sequence shown here is derived from an EMBL/GenBank/DDBJ whole genome shotgun (WGS) entry which is preliminary data.</text>
</comment>
<feature type="region of interest" description="Disordered" evidence="1">
    <location>
        <begin position="46"/>
        <end position="70"/>
    </location>
</feature>
<reference evidence="2 3" key="1">
    <citation type="submission" date="2021-06" db="EMBL/GenBank/DDBJ databases">
        <title>Chromosome-level genome assembly of the red-tail catfish (Hemibagrus wyckioides).</title>
        <authorList>
            <person name="Shao F."/>
        </authorList>
    </citation>
    <scope>NUCLEOTIDE SEQUENCE [LARGE SCALE GENOMIC DNA]</scope>
    <source>
        <strain evidence="2">EC202008001</strain>
        <tissue evidence="2">Blood</tissue>
    </source>
</reference>
<keyword evidence="3" id="KW-1185">Reference proteome</keyword>
<evidence type="ECO:0000313" key="3">
    <source>
        <dbReference type="Proteomes" id="UP000824219"/>
    </source>
</evidence>
<evidence type="ECO:0000313" key="2">
    <source>
        <dbReference type="EMBL" id="KAG7333021.1"/>
    </source>
</evidence>
<accession>A0A9D3SQ18</accession>
<feature type="compositionally biased region" description="Basic and acidic residues" evidence="1">
    <location>
        <begin position="47"/>
        <end position="62"/>
    </location>
</feature>
<evidence type="ECO:0000256" key="1">
    <source>
        <dbReference type="SAM" id="MobiDB-lite"/>
    </source>
</evidence>
<proteinExistence type="predicted"/>
<dbReference type="AlphaFoldDB" id="A0A9D3SQ18"/>